<evidence type="ECO:0000259" key="2">
    <source>
        <dbReference type="PROSITE" id="PS00028"/>
    </source>
</evidence>
<name>A0ABM4CKM9_HYDVU</name>
<dbReference type="RefSeq" id="XP_065662308.1">
    <property type="nucleotide sequence ID" value="XM_065806236.1"/>
</dbReference>
<feature type="compositionally biased region" description="Basic and acidic residues" evidence="1">
    <location>
        <begin position="506"/>
        <end position="518"/>
    </location>
</feature>
<dbReference type="PROSITE" id="PS00028">
    <property type="entry name" value="ZINC_FINGER_C2H2_1"/>
    <property type="match status" value="1"/>
</dbReference>
<feature type="region of interest" description="Disordered" evidence="1">
    <location>
        <begin position="31"/>
        <end position="83"/>
    </location>
</feature>
<dbReference type="InterPro" id="IPR013087">
    <property type="entry name" value="Znf_C2H2_type"/>
</dbReference>
<dbReference type="GeneID" id="100201133"/>
<sequence>MDRGFARIPPSNHRDDRLYDSYYSDRRLSGNSFRNVARGGSQNKGGRDQAFGGQWGGANRDRGFFGQGGQNSTGRDRGGQGGFLNGQMLETLKQQQSLLSAFMTTQSQHGLMNQRNLGRFGNQSNQNRGQYNNRGSRGSNRPGDKRKSDGGNNSSMSKKSKKPATTVKKEAEANKVELDIPDSEVVIPDSLMDAIEELRQRKDNIERNVADEDVGKLTVFSFTGKGYSCKTCGSILNNKQTFSSHVMGKSHVMKVIEARTAKTYQETRDLLDIDLAPDDWYEKSEKVRSILLMQAKLIMKQNLEKEQQERLNYNSNPANFFTVSMETRKTAVKNENVVTITSLVESRMEIKDFVGDKFFGCEFVKAVSGFHCRLCDSYIKDAAKVVPHINDKQHRNNYQAHIRKNANYEKQQKDQNADLAAILAEQENKNVLLSQTPGVSSSPFLLALEPSCIQVPKLMNPKVEEKEKTVKPNEDEKGEEIKEVPEKETEKEESVVEETTIESASTDDKESAQLKDSVDDSQLASESNTLVVEEVKVVEEIKPKEEVKVEEESPLKSILKNTSTPKGGATTRRGGRGRGRGSPRARGRRGAKDEIDFTKDDDDLLPNPDGSFQLVDEAADVL</sequence>
<protein>
    <submittedName>
        <fullName evidence="4">Uncharacterized protein LOC100201133 isoform X1</fullName>
    </submittedName>
</protein>
<dbReference type="PANTHER" id="PTHR15577:SF2">
    <property type="entry name" value="ZINC FINGER PROTEIN 318"/>
    <property type="match status" value="1"/>
</dbReference>
<dbReference type="InterPro" id="IPR055309">
    <property type="entry name" value="Znf318-like"/>
</dbReference>
<feature type="region of interest" description="Disordered" evidence="1">
    <location>
        <begin position="115"/>
        <end position="175"/>
    </location>
</feature>
<dbReference type="PANTHER" id="PTHR15577">
    <property type="entry name" value="ZINC FINGER CONTAINING PROTEIN"/>
    <property type="match status" value="1"/>
</dbReference>
<feature type="compositionally biased region" description="Basic residues" evidence="1">
    <location>
        <begin position="573"/>
        <end position="589"/>
    </location>
</feature>
<evidence type="ECO:0000256" key="1">
    <source>
        <dbReference type="SAM" id="MobiDB-lite"/>
    </source>
</evidence>
<evidence type="ECO:0000313" key="3">
    <source>
        <dbReference type="Proteomes" id="UP001652625"/>
    </source>
</evidence>
<organism evidence="3 4">
    <name type="scientific">Hydra vulgaris</name>
    <name type="common">Hydra</name>
    <name type="synonym">Hydra attenuata</name>
    <dbReference type="NCBI Taxonomy" id="6087"/>
    <lineage>
        <taxon>Eukaryota</taxon>
        <taxon>Metazoa</taxon>
        <taxon>Cnidaria</taxon>
        <taxon>Hydrozoa</taxon>
        <taxon>Hydroidolina</taxon>
        <taxon>Anthoathecata</taxon>
        <taxon>Aplanulata</taxon>
        <taxon>Hydridae</taxon>
        <taxon>Hydra</taxon>
    </lineage>
</organism>
<dbReference type="SUPFAM" id="SSF57667">
    <property type="entry name" value="beta-beta-alpha zinc fingers"/>
    <property type="match status" value="1"/>
</dbReference>
<keyword evidence="3" id="KW-1185">Reference proteome</keyword>
<feature type="compositionally biased region" description="Basic and acidic residues" evidence="1">
    <location>
        <begin position="542"/>
        <end position="554"/>
    </location>
</feature>
<dbReference type="SMART" id="SM00451">
    <property type="entry name" value="ZnF_U1"/>
    <property type="match status" value="2"/>
</dbReference>
<feature type="compositionally biased region" description="Polar residues" evidence="1">
    <location>
        <begin position="115"/>
        <end position="139"/>
    </location>
</feature>
<accession>A0ABM4CKM9</accession>
<reference evidence="4" key="1">
    <citation type="submission" date="2025-08" db="UniProtKB">
        <authorList>
            <consortium name="RefSeq"/>
        </authorList>
    </citation>
    <scope>IDENTIFICATION</scope>
</reference>
<dbReference type="InterPro" id="IPR036236">
    <property type="entry name" value="Znf_C2H2_sf"/>
</dbReference>
<proteinExistence type="predicted"/>
<feature type="domain" description="C2H2-type" evidence="2">
    <location>
        <begin position="229"/>
        <end position="251"/>
    </location>
</feature>
<feature type="region of interest" description="Disordered" evidence="1">
    <location>
        <begin position="542"/>
        <end position="622"/>
    </location>
</feature>
<feature type="region of interest" description="Disordered" evidence="1">
    <location>
        <begin position="464"/>
        <end position="530"/>
    </location>
</feature>
<dbReference type="InterPro" id="IPR003604">
    <property type="entry name" value="Matrin/U1-like-C_Znf_C2H2"/>
</dbReference>
<feature type="compositionally biased region" description="Basic and acidic residues" evidence="1">
    <location>
        <begin position="464"/>
        <end position="494"/>
    </location>
</feature>
<evidence type="ECO:0000313" key="4">
    <source>
        <dbReference type="RefSeq" id="XP_065662308.1"/>
    </source>
</evidence>
<feature type="compositionally biased region" description="Polar residues" evidence="1">
    <location>
        <begin position="520"/>
        <end position="530"/>
    </location>
</feature>
<dbReference type="Proteomes" id="UP001652625">
    <property type="component" value="Chromosome 09"/>
</dbReference>
<gene>
    <name evidence="4" type="primary">LOC100201133</name>
</gene>